<feature type="region of interest" description="Disordered" evidence="1">
    <location>
        <begin position="38"/>
        <end position="59"/>
    </location>
</feature>
<evidence type="ECO:0000313" key="3">
    <source>
        <dbReference type="EMBL" id="MFF8280985.1"/>
    </source>
</evidence>
<keyword evidence="4" id="KW-1185">Reference proteome</keyword>
<sequence>MTNPSPHPPRRSVLLTGAGLTAAAGLATLAVPAPASAATPAAAPAPRPRPVAVGPNGWPLESATDASGTVWTRQVPGSSVAVALRLGEPAVVLVHVIRRYHYEIDTLTDGEVIGFRPPGRSLKGYAANHASGTACAIRPTWYPEGVTGGLFPHQRAVILDILRECEDVVAWGGNFRRRLNEAHFQIDVPPSDPRLQRLAARLRGWEDVPGKGAGTLHLGV</sequence>
<name>A0ABW6YM71_9ACTN</name>
<evidence type="ECO:0000256" key="2">
    <source>
        <dbReference type="SAM" id="SignalP"/>
    </source>
</evidence>
<organism evidence="3 4">
    <name type="scientific">Streptomyces lateritius</name>
    <dbReference type="NCBI Taxonomy" id="67313"/>
    <lineage>
        <taxon>Bacteria</taxon>
        <taxon>Bacillati</taxon>
        <taxon>Actinomycetota</taxon>
        <taxon>Actinomycetes</taxon>
        <taxon>Kitasatosporales</taxon>
        <taxon>Streptomycetaceae</taxon>
        <taxon>Streptomyces</taxon>
    </lineage>
</organism>
<protein>
    <recommendedName>
        <fullName evidence="5">Peptidase M15C domain-containing protein</fullName>
    </recommendedName>
</protein>
<feature type="signal peptide" evidence="2">
    <location>
        <begin position="1"/>
        <end position="37"/>
    </location>
</feature>
<dbReference type="RefSeq" id="WP_391937750.1">
    <property type="nucleotide sequence ID" value="NZ_JBIBSM010000029.1"/>
</dbReference>
<dbReference type="InterPro" id="IPR036052">
    <property type="entry name" value="TrpB-like_PALP_sf"/>
</dbReference>
<accession>A0ABW6YM71</accession>
<dbReference type="EMBL" id="JBIBSM010000029">
    <property type="protein sequence ID" value="MFF8280985.1"/>
    <property type="molecule type" value="Genomic_DNA"/>
</dbReference>
<dbReference type="Proteomes" id="UP001603013">
    <property type="component" value="Unassembled WGS sequence"/>
</dbReference>
<feature type="chain" id="PRO_5047109883" description="Peptidase M15C domain-containing protein" evidence="2">
    <location>
        <begin position="38"/>
        <end position="220"/>
    </location>
</feature>
<comment type="caution">
    <text evidence="3">The sequence shown here is derived from an EMBL/GenBank/DDBJ whole genome shotgun (WGS) entry which is preliminary data.</text>
</comment>
<proteinExistence type="predicted"/>
<gene>
    <name evidence="3" type="ORF">ACF05T_33840</name>
</gene>
<reference evidence="3 4" key="1">
    <citation type="submission" date="2024-10" db="EMBL/GenBank/DDBJ databases">
        <title>The Natural Products Discovery Center: Release of the First 8490 Sequenced Strains for Exploring Actinobacteria Biosynthetic Diversity.</title>
        <authorList>
            <person name="Kalkreuter E."/>
            <person name="Kautsar S.A."/>
            <person name="Yang D."/>
            <person name="Bader C.D."/>
            <person name="Teijaro C.N."/>
            <person name="Fluegel L."/>
            <person name="Davis C.M."/>
            <person name="Simpson J.R."/>
            <person name="Lauterbach L."/>
            <person name="Steele A.D."/>
            <person name="Gui C."/>
            <person name="Meng S."/>
            <person name="Li G."/>
            <person name="Viehrig K."/>
            <person name="Ye F."/>
            <person name="Su P."/>
            <person name="Kiefer A.F."/>
            <person name="Nichols A."/>
            <person name="Cepeda A.J."/>
            <person name="Yan W."/>
            <person name="Fan B."/>
            <person name="Jiang Y."/>
            <person name="Adhikari A."/>
            <person name="Zheng C.-J."/>
            <person name="Schuster L."/>
            <person name="Cowan T.M."/>
            <person name="Smanski M.J."/>
            <person name="Chevrette M.G."/>
            <person name="De Carvalho L.P.S."/>
            <person name="Shen B."/>
        </authorList>
    </citation>
    <scope>NUCLEOTIDE SEQUENCE [LARGE SCALE GENOMIC DNA]</scope>
    <source>
        <strain evidence="3 4">NPDC015755</strain>
    </source>
</reference>
<dbReference type="SUPFAM" id="SSF53686">
    <property type="entry name" value="Tryptophan synthase beta subunit-like PLP-dependent enzymes"/>
    <property type="match status" value="1"/>
</dbReference>
<evidence type="ECO:0000313" key="4">
    <source>
        <dbReference type="Proteomes" id="UP001603013"/>
    </source>
</evidence>
<dbReference type="PROSITE" id="PS51318">
    <property type="entry name" value="TAT"/>
    <property type="match status" value="1"/>
</dbReference>
<evidence type="ECO:0000256" key="1">
    <source>
        <dbReference type="SAM" id="MobiDB-lite"/>
    </source>
</evidence>
<evidence type="ECO:0008006" key="5">
    <source>
        <dbReference type="Google" id="ProtNLM"/>
    </source>
</evidence>
<dbReference type="InterPro" id="IPR006311">
    <property type="entry name" value="TAT_signal"/>
</dbReference>
<keyword evidence="2" id="KW-0732">Signal</keyword>